<comment type="catalytic activity">
    <reaction evidence="9">
        <text>ATP + H2O = ADP + phosphate + H(+)</text>
        <dbReference type="Rhea" id="RHEA:13065"/>
        <dbReference type="ChEBI" id="CHEBI:15377"/>
        <dbReference type="ChEBI" id="CHEBI:15378"/>
        <dbReference type="ChEBI" id="CHEBI:30616"/>
        <dbReference type="ChEBI" id="CHEBI:43474"/>
        <dbReference type="ChEBI" id="CHEBI:456216"/>
    </reaction>
    <physiologicalReaction direction="left-to-right" evidence="9">
        <dbReference type="Rhea" id="RHEA:13066"/>
    </physiologicalReaction>
</comment>
<evidence type="ECO:0000256" key="12">
    <source>
        <dbReference type="PROSITE-ProRule" id="PRU00800"/>
    </source>
</evidence>
<comment type="function">
    <text evidence="10">ATP-dependent annealing helicase that binds selectively to fork DNA relative to ssDNA or dsDNA and catalyzes the rewinding of the stably unwound DNA. Rewinds single-stranded DNA bubbles that are stably bound by replication protein A (RPA). Acts throughout the genome to reanneal stably unwound DNA, performing the opposite reaction of many enzymes, such as helicases and polymerases, that unwind DNA. May play an important role in DNA damage response by acting at stalled replication forks.</text>
</comment>
<feature type="region of interest" description="Disordered" evidence="13">
    <location>
        <begin position="1"/>
        <end position="72"/>
    </location>
</feature>
<sequence>MSLTLTEEQRKKIEENRQKALARRAEKLTAEQPTSTALSSSLAANPSQSKQGYSQNLPKEPSKKVNDGVIFKQQNLSNSSQGHQRPHHSHHFQLSTPEQATGIWKSQEKKSTACPSHSPPRQKTLAELSPPLAQSPPNVHNQFLLSYKLDQGHPQTSHKIESTSLANTAHEPLVKAKSSQETPASSSGQPPWDPKLEAKAVKTSTSGQRMSDIHHGSGGVTSRTEGSFQQKLGTSLQKAVSSTQGKCIRDGDRFRVQIGYNKQLLAVFKSLPSRSYDPATKTWDFNMSDYSALMKAAQRLPTITLEPLEGVGGSSGGYASLPSAPSLAFVKGRCMLISRARFEVDVSYSEDLIALFKQMDSRKYDANTRKWNFLLEEHNKLITRVRCLPQVQLDPLPKTLTLAFASQLEKTSLQPAEVPEADLSEVDAKLVSTLMPFQRAGVNFAIAKRGRLLLADDMGLGKTIQAICIAAFYRKEWPLLVVVPSSVRFTWEQAFLQWLPSLSPNQINVVITGKGRLTAGLVNIVSFDLLSKLEKQLKTPFKVVIIDESHFLKNIKTARCRAAVPILKVAKRVILLSGTPAMSRPAELYTQIIAVKPTFFPQFHAFGLRYCDAKQMSWGWDYSGSSNLGELKLLLEEAVMLRRLKSDVLSQLPAKQRKTVVVSPGRMSARARATLDAAAMEMTQGQTKQQQKEALIVFFNRTAEAKIPCVIEYILDLLESGREKFLVFAHHKVVLDAITKELERKQVPHIRIDGSTPSADREDLCQQFQLSERHAVAVLSITAANMGLTFSSADLVVFAELFWNPGVLIQAEDRVHRIGQTNSVGIHYLVAKGTADDYLWPMIQEKIKVLGEAGLSETNFSEMTEATDYIYKDPTQKKIYDLFQKSFEKDESDKELLEAAETFDPGDTDESALTASPPKKSKFEFFDNWDSFTSPF</sequence>
<evidence type="ECO:0000256" key="2">
    <source>
        <dbReference type="ARBA" id="ARBA00020162"/>
    </source>
</evidence>
<dbReference type="Pfam" id="PF00271">
    <property type="entry name" value="Helicase_C"/>
    <property type="match status" value="1"/>
</dbReference>
<evidence type="ECO:0000259" key="16">
    <source>
        <dbReference type="PROSITE" id="PS51467"/>
    </source>
</evidence>
<evidence type="ECO:0000256" key="1">
    <source>
        <dbReference type="ARBA" id="ARBA00004123"/>
    </source>
</evidence>
<dbReference type="PROSITE" id="PS51467">
    <property type="entry name" value="HARP"/>
    <property type="match status" value="2"/>
</dbReference>
<feature type="region of interest" description="Disordered" evidence="13">
    <location>
        <begin position="103"/>
        <end position="139"/>
    </location>
</feature>
<evidence type="ECO:0000259" key="14">
    <source>
        <dbReference type="PROSITE" id="PS51192"/>
    </source>
</evidence>
<evidence type="ECO:0000256" key="13">
    <source>
        <dbReference type="SAM" id="MobiDB-lite"/>
    </source>
</evidence>
<protein>
    <recommendedName>
        <fullName evidence="2">SWI/SNF-related matrix-associated actin-dependent regulator of chromatin subfamily A-like protein 1</fullName>
    </recommendedName>
    <alternativeName>
        <fullName evidence="8">HepA-related protein</fullName>
    </alternativeName>
    <alternativeName>
        <fullName evidence="7">Sucrose nonfermenting protein 2-like 1</fullName>
    </alternativeName>
</protein>
<dbReference type="Gene3D" id="3.40.50.300">
    <property type="entry name" value="P-loop containing nucleotide triphosphate hydrolases"/>
    <property type="match status" value="1"/>
</dbReference>
<keyword evidence="3" id="KW-0677">Repeat</keyword>
<proteinExistence type="inferred from homology"/>
<dbReference type="PANTHER" id="PTHR45766">
    <property type="entry name" value="DNA ANNEALING HELICASE AND ENDONUCLEASE ZRANB3 FAMILY MEMBER"/>
    <property type="match status" value="1"/>
</dbReference>
<evidence type="ECO:0000256" key="5">
    <source>
        <dbReference type="ARBA" id="ARBA00023054"/>
    </source>
</evidence>
<evidence type="ECO:0000256" key="6">
    <source>
        <dbReference type="ARBA" id="ARBA00023242"/>
    </source>
</evidence>
<evidence type="ECO:0000256" key="8">
    <source>
        <dbReference type="ARBA" id="ARBA00031896"/>
    </source>
</evidence>
<feature type="domain" description="HARP" evidence="16">
    <location>
        <begin position="239"/>
        <end position="309"/>
    </location>
</feature>
<dbReference type="Pfam" id="PF07443">
    <property type="entry name" value="HARP"/>
    <property type="match status" value="2"/>
</dbReference>
<evidence type="ECO:0000313" key="19">
    <source>
        <dbReference type="Proteomes" id="UP000335636"/>
    </source>
</evidence>
<evidence type="ECO:0000256" key="9">
    <source>
        <dbReference type="ARBA" id="ARBA00048778"/>
    </source>
</evidence>
<comment type="similarity">
    <text evidence="12">Belongs to the SNF2/RAD54 helicase family. SMARCAL1 subfamily.</text>
</comment>
<dbReference type="GO" id="GO:0031297">
    <property type="term" value="P:replication fork processing"/>
    <property type="evidence" value="ECO:0007669"/>
    <property type="project" value="TreeGrafter"/>
</dbReference>
<feature type="compositionally biased region" description="Basic and acidic residues" evidence="13">
    <location>
        <begin position="7"/>
        <end position="29"/>
    </location>
</feature>
<dbReference type="SMART" id="SM00487">
    <property type="entry name" value="DEXDc"/>
    <property type="match status" value="1"/>
</dbReference>
<keyword evidence="4" id="KW-0378">Hydrolase</keyword>
<dbReference type="FunFam" id="3.40.50.300:FF:001036">
    <property type="entry name" value="SWI/SNF related, matrix associated, actin dependent regulator of chromatin, subfamily a like 1"/>
    <property type="match status" value="1"/>
</dbReference>
<feature type="region of interest" description="Disordered" evidence="13">
    <location>
        <begin position="173"/>
        <end position="225"/>
    </location>
</feature>
<dbReference type="EMBL" id="CABDUW010000061">
    <property type="protein sequence ID" value="VTJ56113.1"/>
    <property type="molecule type" value="Genomic_DNA"/>
</dbReference>
<dbReference type="GO" id="GO:0016787">
    <property type="term" value="F:hydrolase activity"/>
    <property type="evidence" value="ECO:0007669"/>
    <property type="project" value="UniProtKB-KW"/>
</dbReference>
<feature type="domain" description="HARP" evidence="16">
    <location>
        <begin position="326"/>
        <end position="397"/>
    </location>
</feature>
<evidence type="ECO:0000259" key="15">
    <source>
        <dbReference type="PROSITE" id="PS51194"/>
    </source>
</evidence>
<keyword evidence="19" id="KW-1185">Reference proteome</keyword>
<dbReference type="EMBL" id="WJEC01001081">
    <property type="protein sequence ID" value="KAF7479821.1"/>
    <property type="molecule type" value="Genomic_DNA"/>
</dbReference>
<dbReference type="SUPFAM" id="SSF52540">
    <property type="entry name" value="P-loop containing nucleoside triphosphate hydrolases"/>
    <property type="match status" value="2"/>
</dbReference>
<reference evidence="17" key="2">
    <citation type="submission" date="2020-08" db="EMBL/GenBank/DDBJ databases">
        <authorList>
            <person name="Shumante A."/>
            <person name="Zimin A.V."/>
            <person name="Puiu D."/>
            <person name="Salzberg S.L."/>
        </authorList>
    </citation>
    <scope>NUCLEOTIDE SEQUENCE</scope>
    <source>
        <strain evidence="17">WC2-LM</strain>
        <tissue evidence="17">Liver</tissue>
    </source>
</reference>
<dbReference type="PROSITE" id="PS51192">
    <property type="entry name" value="HELICASE_ATP_BIND_1"/>
    <property type="match status" value="1"/>
</dbReference>
<name>A0A5E4AFE3_MARMO</name>
<keyword evidence="5" id="KW-0175">Coiled coil</keyword>
<dbReference type="SMART" id="SM00490">
    <property type="entry name" value="HELICc"/>
    <property type="match status" value="1"/>
</dbReference>
<dbReference type="Proteomes" id="UP000662637">
    <property type="component" value="Unassembled WGS sequence"/>
</dbReference>
<dbReference type="GO" id="GO:0006281">
    <property type="term" value="P:DNA repair"/>
    <property type="evidence" value="ECO:0007669"/>
    <property type="project" value="TreeGrafter"/>
</dbReference>
<comment type="subunit">
    <text evidence="11">Interacts with RPA2; the interaction is direct and mediates the recruitment by the RPA complex of SMARCAL1 to sites of DNA damage.</text>
</comment>
<feature type="compositionally biased region" description="Low complexity" evidence="13">
    <location>
        <begin position="32"/>
        <end position="49"/>
    </location>
</feature>
<dbReference type="InterPro" id="IPR027417">
    <property type="entry name" value="P-loop_NTPase"/>
</dbReference>
<dbReference type="Proteomes" id="UP000335636">
    <property type="component" value="Unassembled WGS sequence"/>
</dbReference>
<evidence type="ECO:0000256" key="11">
    <source>
        <dbReference type="ARBA" id="ARBA00062185"/>
    </source>
</evidence>
<dbReference type="InterPro" id="IPR049730">
    <property type="entry name" value="SNF2/RAD54-like_C"/>
</dbReference>
<dbReference type="InterPro" id="IPR000330">
    <property type="entry name" value="SNF2_N"/>
</dbReference>
<dbReference type="AlphaFoldDB" id="A0A5E4AFE3"/>
<feature type="domain" description="Helicase C-terminal" evidence="15">
    <location>
        <begin position="713"/>
        <end position="866"/>
    </location>
</feature>
<dbReference type="Pfam" id="PF00176">
    <property type="entry name" value="SNF2-rel_dom"/>
    <property type="match status" value="1"/>
</dbReference>
<dbReference type="InterPro" id="IPR014001">
    <property type="entry name" value="Helicase_ATP-bd"/>
</dbReference>
<evidence type="ECO:0000313" key="17">
    <source>
        <dbReference type="EMBL" id="KAF7479821.1"/>
    </source>
</evidence>
<dbReference type="InterPro" id="IPR010003">
    <property type="entry name" value="HARP_dom"/>
</dbReference>
<reference evidence="18 19" key="1">
    <citation type="submission" date="2019-04" db="EMBL/GenBank/DDBJ databases">
        <authorList>
            <person name="Alioto T."/>
            <person name="Alioto T."/>
        </authorList>
    </citation>
    <scope>NUCLEOTIDE SEQUENCE [LARGE SCALE GENOMIC DNA]</scope>
</reference>
<evidence type="ECO:0000256" key="7">
    <source>
        <dbReference type="ARBA" id="ARBA00029621"/>
    </source>
</evidence>
<dbReference type="GO" id="GO:0043596">
    <property type="term" value="C:nuclear replication fork"/>
    <property type="evidence" value="ECO:0007669"/>
    <property type="project" value="TreeGrafter"/>
</dbReference>
<evidence type="ECO:0000256" key="3">
    <source>
        <dbReference type="ARBA" id="ARBA00022737"/>
    </source>
</evidence>
<dbReference type="CDD" id="cd18010">
    <property type="entry name" value="DEXHc_HARP_SMARCAL1"/>
    <property type="match status" value="1"/>
</dbReference>
<organism evidence="18 19">
    <name type="scientific">Marmota monax</name>
    <name type="common">Woodchuck</name>
    <dbReference type="NCBI Taxonomy" id="9995"/>
    <lineage>
        <taxon>Eukaryota</taxon>
        <taxon>Metazoa</taxon>
        <taxon>Chordata</taxon>
        <taxon>Craniata</taxon>
        <taxon>Vertebrata</taxon>
        <taxon>Euteleostomi</taxon>
        <taxon>Mammalia</taxon>
        <taxon>Eutheria</taxon>
        <taxon>Euarchontoglires</taxon>
        <taxon>Glires</taxon>
        <taxon>Rodentia</taxon>
        <taxon>Sciuromorpha</taxon>
        <taxon>Sciuridae</taxon>
        <taxon>Xerinae</taxon>
        <taxon>Marmotini</taxon>
        <taxon>Marmota</taxon>
    </lineage>
</organism>
<dbReference type="Gene3D" id="3.40.50.10810">
    <property type="entry name" value="Tandem AAA-ATPase domain"/>
    <property type="match status" value="1"/>
</dbReference>
<gene>
    <name evidence="17" type="ORF">GHT09_009000</name>
    <name evidence="18" type="ORF">MONAX_5E025712</name>
</gene>
<evidence type="ECO:0000256" key="10">
    <source>
        <dbReference type="ARBA" id="ARBA00060224"/>
    </source>
</evidence>
<feature type="domain" description="Helicase ATP-binding" evidence="14">
    <location>
        <begin position="443"/>
        <end position="598"/>
    </location>
</feature>
<accession>A0A5E4AFE3</accession>
<dbReference type="PROSITE" id="PS51194">
    <property type="entry name" value="HELICASE_CTER"/>
    <property type="match status" value="1"/>
</dbReference>
<dbReference type="GO" id="GO:0005524">
    <property type="term" value="F:ATP binding"/>
    <property type="evidence" value="ECO:0007669"/>
    <property type="project" value="InterPro"/>
</dbReference>
<dbReference type="InterPro" id="IPR001650">
    <property type="entry name" value="Helicase_C-like"/>
</dbReference>
<dbReference type="CDD" id="cd18793">
    <property type="entry name" value="SF2_C_SNF"/>
    <property type="match status" value="1"/>
</dbReference>
<comment type="subcellular location">
    <subcellularLocation>
        <location evidence="1">Nucleus</location>
    </subcellularLocation>
</comment>
<evidence type="ECO:0000256" key="4">
    <source>
        <dbReference type="ARBA" id="ARBA00022801"/>
    </source>
</evidence>
<evidence type="ECO:0000313" key="18">
    <source>
        <dbReference type="EMBL" id="VTJ56113.1"/>
    </source>
</evidence>
<dbReference type="PANTHER" id="PTHR45766:SF6">
    <property type="entry name" value="SWI_SNF-RELATED MATRIX-ASSOCIATED ACTIN-DEPENDENT REGULATOR OF CHROMATIN SUBFAMILY A-LIKE PROTEIN 1"/>
    <property type="match status" value="1"/>
</dbReference>
<dbReference type="FunFam" id="3.40.50.10810:FF:000026">
    <property type="entry name" value="SWI/SNF related, matrix associated, actin dependent regulator of chromatin, subfamily a-like 1"/>
    <property type="match status" value="1"/>
</dbReference>
<dbReference type="InterPro" id="IPR038718">
    <property type="entry name" value="SNF2-like_sf"/>
</dbReference>
<keyword evidence="6" id="KW-0539">Nucleus</keyword>
<feature type="compositionally biased region" description="Polar residues" evidence="13">
    <location>
        <begin position="177"/>
        <end position="189"/>
    </location>
</feature>